<reference evidence="3 4" key="1">
    <citation type="submission" date="2020-11" db="EMBL/GenBank/DDBJ databases">
        <title>Indigenous Rhizobia Nodulating Common beans in Western Kenya.</title>
        <authorList>
            <person name="Wekesa C.S."/>
            <person name="Oelmueller R."/>
            <person name="Furch A.C."/>
        </authorList>
    </citation>
    <scope>NUCLEOTIDE SEQUENCE [LARGE SCALE GENOMIC DNA]</scope>
    <source>
        <strain evidence="4">BS3</strain>
        <plasmid evidence="3 4">pBS3c</plasmid>
    </source>
</reference>
<comment type="similarity">
    <text evidence="1">Belongs to the RelE toxin family.</text>
</comment>
<keyword evidence="2" id="KW-1277">Toxin-antitoxin system</keyword>
<evidence type="ECO:0000313" key="3">
    <source>
        <dbReference type="EMBL" id="QPK11954.1"/>
    </source>
</evidence>
<evidence type="ECO:0000313" key="4">
    <source>
        <dbReference type="Proteomes" id="UP000540266"/>
    </source>
</evidence>
<protein>
    <submittedName>
        <fullName evidence="3">Type II toxin-antitoxin system RelE/ParE family toxin</fullName>
    </submittedName>
</protein>
<dbReference type="AlphaFoldDB" id="A0A7X6EX39"/>
<dbReference type="Proteomes" id="UP000540266">
    <property type="component" value="Plasmid pBS3c"/>
</dbReference>
<dbReference type="Pfam" id="PF05016">
    <property type="entry name" value="ParE_toxin"/>
    <property type="match status" value="1"/>
</dbReference>
<dbReference type="Gene3D" id="3.30.2310.20">
    <property type="entry name" value="RelE-like"/>
    <property type="match status" value="1"/>
</dbReference>
<organism evidence="3 4">
    <name type="scientific">Rhizobium phaseoli</name>
    <dbReference type="NCBI Taxonomy" id="396"/>
    <lineage>
        <taxon>Bacteria</taxon>
        <taxon>Pseudomonadati</taxon>
        <taxon>Pseudomonadota</taxon>
        <taxon>Alphaproteobacteria</taxon>
        <taxon>Hyphomicrobiales</taxon>
        <taxon>Rhizobiaceae</taxon>
        <taxon>Rhizobium/Agrobacterium group</taxon>
        <taxon>Rhizobium</taxon>
    </lineage>
</organism>
<keyword evidence="3" id="KW-0614">Plasmid</keyword>
<dbReference type="PANTHER" id="PTHR33755:SF6">
    <property type="entry name" value="PLASMID STABILIZATION SYSTEM PROTEIN"/>
    <property type="match status" value="1"/>
</dbReference>
<name>A0A7X6EX39_9HYPH</name>
<dbReference type="PANTHER" id="PTHR33755">
    <property type="entry name" value="TOXIN PARE1-RELATED"/>
    <property type="match status" value="1"/>
</dbReference>
<dbReference type="InterPro" id="IPR007712">
    <property type="entry name" value="RelE/ParE_toxin"/>
</dbReference>
<sequence>MIVKWLHQALLDREGQIRHIFTQNPQAAIALDDVTRHQAKMLADHPEAGRSGRLQGTRELVIPRTAFLLIYRIDRKAQRVEILRLLHGASAGRRDLSLKP</sequence>
<evidence type="ECO:0000256" key="1">
    <source>
        <dbReference type="ARBA" id="ARBA00006226"/>
    </source>
</evidence>
<accession>A0A7X6EX39</accession>
<dbReference type="InterPro" id="IPR035093">
    <property type="entry name" value="RelE/ParE_toxin_dom_sf"/>
</dbReference>
<dbReference type="EMBL" id="CP064934">
    <property type="protein sequence ID" value="QPK11954.1"/>
    <property type="molecule type" value="Genomic_DNA"/>
</dbReference>
<evidence type="ECO:0000256" key="2">
    <source>
        <dbReference type="ARBA" id="ARBA00022649"/>
    </source>
</evidence>
<dbReference type="InterPro" id="IPR051803">
    <property type="entry name" value="TA_system_RelE-like_toxin"/>
</dbReference>
<proteinExistence type="inferred from homology"/>
<gene>
    <name evidence="3" type="ORF">HER27_026940</name>
</gene>
<geneLocation type="plasmid" evidence="3 4">
    <name>pBS3c</name>
</geneLocation>